<dbReference type="GO" id="GO:0015271">
    <property type="term" value="F:outward rectifier potassium channel activity"/>
    <property type="evidence" value="ECO:0007669"/>
    <property type="project" value="TreeGrafter"/>
</dbReference>
<dbReference type="PANTHER" id="PTHR11003:SF352">
    <property type="entry name" value="BCDNA.GH04802-RELATED"/>
    <property type="match status" value="1"/>
</dbReference>
<dbReference type="Gene3D" id="1.10.287.70">
    <property type="match status" value="1"/>
</dbReference>
<keyword evidence="6 9" id="KW-0472">Membrane</keyword>
<evidence type="ECO:0000256" key="2">
    <source>
        <dbReference type="ARBA" id="ARBA00022448"/>
    </source>
</evidence>
<evidence type="ECO:0000256" key="8">
    <source>
        <dbReference type="RuleBase" id="RU003857"/>
    </source>
</evidence>
<dbReference type="PANTHER" id="PTHR11003">
    <property type="entry name" value="POTASSIUM CHANNEL, SUBFAMILY K"/>
    <property type="match status" value="1"/>
</dbReference>
<feature type="transmembrane region" description="Helical" evidence="9">
    <location>
        <begin position="49"/>
        <end position="75"/>
    </location>
</feature>
<evidence type="ECO:0000256" key="6">
    <source>
        <dbReference type="ARBA" id="ARBA00023136"/>
    </source>
</evidence>
<dbReference type="GO" id="GO:0030322">
    <property type="term" value="P:stabilization of membrane potential"/>
    <property type="evidence" value="ECO:0007669"/>
    <property type="project" value="TreeGrafter"/>
</dbReference>
<dbReference type="InterPro" id="IPR003280">
    <property type="entry name" value="2pore_dom_K_chnl"/>
</dbReference>
<evidence type="ECO:0000256" key="3">
    <source>
        <dbReference type="ARBA" id="ARBA00022692"/>
    </source>
</evidence>
<feature type="domain" description="Potassium channel" evidence="10">
    <location>
        <begin position="261"/>
        <end position="340"/>
    </location>
</feature>
<dbReference type="GO" id="GO:0022841">
    <property type="term" value="F:potassium ion leak channel activity"/>
    <property type="evidence" value="ECO:0007669"/>
    <property type="project" value="TreeGrafter"/>
</dbReference>
<feature type="transmembrane region" description="Helical" evidence="9">
    <location>
        <begin position="251"/>
        <end position="273"/>
    </location>
</feature>
<dbReference type="PRINTS" id="PR01333">
    <property type="entry name" value="2POREKCHANEL"/>
</dbReference>
<dbReference type="Pfam" id="PF07885">
    <property type="entry name" value="Ion_trans_2"/>
    <property type="match status" value="2"/>
</dbReference>
<dbReference type="Proteomes" id="UP000242457">
    <property type="component" value="Unassembled WGS sequence"/>
</dbReference>
<gene>
    <name evidence="11" type="ORF">APICC_08566</name>
</gene>
<dbReference type="AlphaFoldDB" id="A0A2A3E5K9"/>
<name>A0A2A3E5K9_APICC</name>
<protein>
    <submittedName>
        <fullName evidence="11">Potassium channel subfamily K member</fullName>
    </submittedName>
</protein>
<sequence>MEGDREFNVRRYSTSNRNWQRESYRVRGGKRRKRRRKPWGERIVDWTRALIAFLFSNVGIVCLVVGYTIAGAFLFTHIEGRNNLDIVGDVIRLRNVTAATLWELTSKTLKSLYNSHLILINNSRSSYMIYFVKKNRYGNICPKTKWGKVVTIVYAIIGLPLFLLYLSNIGDILAKSFKWTYARCCLCKCRRRPIEIASRGSLQNGVDIRRNHWQMVDMHGKEIDSISVDKEVSIENDESKEDDESYDPQRVTVPLTLCIAIMVGYIWGGAILFSEWEDWNMLDGSYFCFVSLSTIGFGDIVPGDKIYAAQGLDLSFIFCSMYLMLGMALIAMCFNLMQEEVIAKLSGILKRFTEFSN</sequence>
<dbReference type="EMBL" id="KZ288369">
    <property type="protein sequence ID" value="PBC26764.1"/>
    <property type="molecule type" value="Genomic_DNA"/>
</dbReference>
<evidence type="ECO:0000256" key="4">
    <source>
        <dbReference type="ARBA" id="ARBA00022989"/>
    </source>
</evidence>
<feature type="transmembrane region" description="Helical" evidence="9">
    <location>
        <begin position="146"/>
        <end position="166"/>
    </location>
</feature>
<dbReference type="GO" id="GO:0005886">
    <property type="term" value="C:plasma membrane"/>
    <property type="evidence" value="ECO:0007669"/>
    <property type="project" value="TreeGrafter"/>
</dbReference>
<keyword evidence="4 9" id="KW-1133">Transmembrane helix</keyword>
<feature type="transmembrane region" description="Helical" evidence="9">
    <location>
        <begin position="314"/>
        <end position="337"/>
    </location>
</feature>
<dbReference type="OrthoDB" id="297496at2759"/>
<evidence type="ECO:0000313" key="11">
    <source>
        <dbReference type="EMBL" id="PBC26764.1"/>
    </source>
</evidence>
<comment type="similarity">
    <text evidence="8">Belongs to the two pore domain potassium channel (TC 1.A.1.8) family.</text>
</comment>
<proteinExistence type="inferred from homology"/>
<evidence type="ECO:0000256" key="5">
    <source>
        <dbReference type="ARBA" id="ARBA00023065"/>
    </source>
</evidence>
<evidence type="ECO:0000259" key="10">
    <source>
        <dbReference type="Pfam" id="PF07885"/>
    </source>
</evidence>
<dbReference type="SUPFAM" id="SSF81324">
    <property type="entry name" value="Voltage-gated potassium channels"/>
    <property type="match status" value="2"/>
</dbReference>
<feature type="domain" description="Potassium channel" evidence="10">
    <location>
        <begin position="137"/>
        <end position="174"/>
    </location>
</feature>
<evidence type="ECO:0000256" key="1">
    <source>
        <dbReference type="ARBA" id="ARBA00004141"/>
    </source>
</evidence>
<dbReference type="STRING" id="94128.A0A2A3E5K9"/>
<evidence type="ECO:0000256" key="7">
    <source>
        <dbReference type="ARBA" id="ARBA00023303"/>
    </source>
</evidence>
<keyword evidence="2 8" id="KW-0813">Transport</keyword>
<comment type="subcellular location">
    <subcellularLocation>
        <location evidence="1">Membrane</location>
        <topology evidence="1">Multi-pass membrane protein</topology>
    </subcellularLocation>
</comment>
<keyword evidence="5 8" id="KW-0406">Ion transport</keyword>
<dbReference type="InterPro" id="IPR013099">
    <property type="entry name" value="K_chnl_dom"/>
</dbReference>
<accession>A0A2A3E5K9</accession>
<evidence type="ECO:0000313" key="12">
    <source>
        <dbReference type="Proteomes" id="UP000242457"/>
    </source>
</evidence>
<evidence type="ECO:0000256" key="9">
    <source>
        <dbReference type="SAM" id="Phobius"/>
    </source>
</evidence>
<keyword evidence="7 8" id="KW-0407">Ion channel</keyword>
<reference evidence="11 12" key="1">
    <citation type="submission" date="2014-07" db="EMBL/GenBank/DDBJ databases">
        <title>Genomic and transcriptomic analysis on Apis cerana provide comprehensive insights into honey bee biology.</title>
        <authorList>
            <person name="Diao Q."/>
            <person name="Sun L."/>
            <person name="Zheng H."/>
            <person name="Zheng H."/>
            <person name="Xu S."/>
            <person name="Wang S."/>
            <person name="Zeng Z."/>
            <person name="Hu F."/>
            <person name="Su S."/>
            <person name="Wu J."/>
        </authorList>
    </citation>
    <scope>NUCLEOTIDE SEQUENCE [LARGE SCALE GENOMIC DNA]</scope>
    <source>
        <tissue evidence="11">Pupae without intestine</tissue>
    </source>
</reference>
<keyword evidence="12" id="KW-1185">Reference proteome</keyword>
<keyword evidence="3 8" id="KW-0812">Transmembrane</keyword>
<organism evidence="11 12">
    <name type="scientific">Apis cerana cerana</name>
    <name type="common">Oriental honeybee</name>
    <dbReference type="NCBI Taxonomy" id="94128"/>
    <lineage>
        <taxon>Eukaryota</taxon>
        <taxon>Metazoa</taxon>
        <taxon>Ecdysozoa</taxon>
        <taxon>Arthropoda</taxon>
        <taxon>Hexapoda</taxon>
        <taxon>Insecta</taxon>
        <taxon>Pterygota</taxon>
        <taxon>Neoptera</taxon>
        <taxon>Endopterygota</taxon>
        <taxon>Hymenoptera</taxon>
        <taxon>Apocrita</taxon>
        <taxon>Aculeata</taxon>
        <taxon>Apoidea</taxon>
        <taxon>Anthophila</taxon>
        <taxon>Apidae</taxon>
        <taxon>Apis</taxon>
    </lineage>
</organism>